<keyword evidence="3" id="KW-0812">Transmembrane</keyword>
<comment type="caution">
    <text evidence="5">The sequence shown here is derived from an EMBL/GenBank/DDBJ whole genome shotgun (WGS) entry which is preliminary data.</text>
</comment>
<keyword evidence="3" id="KW-1133">Transmembrane helix</keyword>
<gene>
    <name evidence="5" type="ORF">K4A83_07845</name>
</gene>
<keyword evidence="5" id="KW-0378">Hydrolase</keyword>
<dbReference type="Proteomes" id="UP001526426">
    <property type="component" value="Unassembled WGS sequence"/>
</dbReference>
<evidence type="ECO:0000313" key="6">
    <source>
        <dbReference type="Proteomes" id="UP001526426"/>
    </source>
</evidence>
<feature type="transmembrane region" description="Helical" evidence="3">
    <location>
        <begin position="98"/>
        <end position="118"/>
    </location>
</feature>
<protein>
    <submittedName>
        <fullName evidence="5">Serine hydrolase</fullName>
    </submittedName>
</protein>
<accession>A0ABT3L3V0</accession>
<dbReference type="PANTHER" id="PTHR35333">
    <property type="entry name" value="BETA-LACTAMASE"/>
    <property type="match status" value="1"/>
</dbReference>
<name>A0ABT3L3V0_9CYAN</name>
<dbReference type="InterPro" id="IPR045155">
    <property type="entry name" value="Beta-lactam_cat"/>
</dbReference>
<dbReference type="InterPro" id="IPR000871">
    <property type="entry name" value="Beta-lactam_class-A"/>
</dbReference>
<dbReference type="InterPro" id="IPR012338">
    <property type="entry name" value="Beta-lactam/transpept-like"/>
</dbReference>
<evidence type="ECO:0000256" key="3">
    <source>
        <dbReference type="SAM" id="Phobius"/>
    </source>
</evidence>
<organism evidence="5 6">
    <name type="scientific">Spirulina subsalsa FACHB-351</name>
    <dbReference type="NCBI Taxonomy" id="234711"/>
    <lineage>
        <taxon>Bacteria</taxon>
        <taxon>Bacillati</taxon>
        <taxon>Cyanobacteriota</taxon>
        <taxon>Cyanophyceae</taxon>
        <taxon>Spirulinales</taxon>
        <taxon>Spirulinaceae</taxon>
        <taxon>Spirulina</taxon>
    </lineage>
</organism>
<feature type="compositionally biased region" description="Polar residues" evidence="2">
    <location>
        <begin position="139"/>
        <end position="155"/>
    </location>
</feature>
<evidence type="ECO:0000256" key="1">
    <source>
        <dbReference type="SAM" id="Coils"/>
    </source>
</evidence>
<keyword evidence="3" id="KW-0472">Membrane</keyword>
<dbReference type="EMBL" id="JAIHOM010000030">
    <property type="protein sequence ID" value="MCW6036184.1"/>
    <property type="molecule type" value="Genomic_DNA"/>
</dbReference>
<evidence type="ECO:0000259" key="4">
    <source>
        <dbReference type="Pfam" id="PF13354"/>
    </source>
</evidence>
<keyword evidence="1" id="KW-0175">Coiled coil</keyword>
<dbReference type="Pfam" id="PF13354">
    <property type="entry name" value="Beta-lactamase2"/>
    <property type="match status" value="1"/>
</dbReference>
<evidence type="ECO:0000313" key="5">
    <source>
        <dbReference type="EMBL" id="MCW6036184.1"/>
    </source>
</evidence>
<evidence type="ECO:0000256" key="2">
    <source>
        <dbReference type="SAM" id="MobiDB-lite"/>
    </source>
</evidence>
<feature type="domain" description="Beta-lactamase class A catalytic" evidence="4">
    <location>
        <begin position="303"/>
        <end position="450"/>
    </location>
</feature>
<dbReference type="GO" id="GO:0016787">
    <property type="term" value="F:hydrolase activity"/>
    <property type="evidence" value="ECO:0007669"/>
    <property type="project" value="UniProtKB-KW"/>
</dbReference>
<feature type="coiled-coil region" evidence="1">
    <location>
        <begin position="16"/>
        <end position="46"/>
    </location>
</feature>
<keyword evidence="6" id="KW-1185">Reference proteome</keyword>
<dbReference type="Gene3D" id="3.40.710.10">
    <property type="entry name" value="DD-peptidase/beta-lactamase superfamily"/>
    <property type="match status" value="1"/>
</dbReference>
<feature type="region of interest" description="Disordered" evidence="2">
    <location>
        <begin position="122"/>
        <end position="161"/>
    </location>
</feature>
<reference evidence="5 6" key="1">
    <citation type="submission" date="2021-08" db="EMBL/GenBank/DDBJ databases">
        <title>Draft genome sequence of Spirulina subsalsa with high tolerance to salinity and hype-accumulation of phycocyanin.</title>
        <authorList>
            <person name="Pei H."/>
            <person name="Jiang L."/>
        </authorList>
    </citation>
    <scope>NUCLEOTIDE SEQUENCE [LARGE SCALE GENOMIC DNA]</scope>
    <source>
        <strain evidence="5 6">FACHB-351</strain>
    </source>
</reference>
<dbReference type="PANTHER" id="PTHR35333:SF3">
    <property type="entry name" value="BETA-LACTAMASE-TYPE TRANSPEPTIDASE FOLD CONTAINING PROTEIN"/>
    <property type="match status" value="1"/>
</dbReference>
<proteinExistence type="predicted"/>
<dbReference type="SUPFAM" id="SSF56601">
    <property type="entry name" value="beta-lactamase/transpeptidase-like"/>
    <property type="match status" value="1"/>
</dbReference>
<dbReference type="RefSeq" id="WP_265263924.1">
    <property type="nucleotide sequence ID" value="NZ_JAIHOM010000030.1"/>
</dbReference>
<sequence length="478" mass="54487">MDRQYQSQGHDPHRRIAQLEYQLNRADQTIRRLKRENEELRQQISRASPGFVRDSVGNLSHIGSQKYQDRPDQSQYSVPNRNQIYSDSHYGKMLKSKLQFIGIVSLIVAICSIIGFYLTRPDSSTPPPESESGISSDSLGNDLTSPSDNRSNSAIPTLPYNPLNRQNRPWVYNVRRPPQLTSNNQLTAIVRDIQTLVDQKGLPTQDLSITLIDVEKSAVAGYNPNQLRYPASIVKLFWLTAFYSQVANGQIPDAGQYVPDLEKMIRQSDNEAASRIVDLITGTQSGVELIGENYKKWEDKRFSLNQFFQSAGYQGINISQKTFPLPYLQYSEPQGRDLQIRGPSPERPIRNSISTEQAARLMYEIVTEQAISREYSRDMKGWLEQDLDPRKWQSIDPHQGHFNPIRAFFGEGLYTGNNIIFLSKAGWTSGTRKEVAYVSNGRTSYILAVFGENSAYSQDEKIFPEISRLVFQRMNQLN</sequence>